<dbReference type="InterPro" id="IPR006084">
    <property type="entry name" value="XPG/Rad2"/>
</dbReference>
<keyword evidence="2" id="KW-0378">Hydrolase</keyword>
<dbReference type="PANTHER" id="PTHR11081">
    <property type="entry name" value="FLAP ENDONUCLEASE FAMILY MEMBER"/>
    <property type="match status" value="1"/>
</dbReference>
<keyword evidence="1" id="KW-0479">Metal-binding</keyword>
<dbReference type="SMART" id="SM00484">
    <property type="entry name" value="XPGI"/>
    <property type="match status" value="1"/>
</dbReference>
<dbReference type="GO" id="GO:0017108">
    <property type="term" value="F:5'-flap endonuclease activity"/>
    <property type="evidence" value="ECO:0007669"/>
    <property type="project" value="TreeGrafter"/>
</dbReference>
<evidence type="ECO:0000259" key="5">
    <source>
        <dbReference type="SMART" id="SM00485"/>
    </source>
</evidence>
<dbReference type="AlphaFoldDB" id="A0A6C0INY8"/>
<dbReference type="EMBL" id="MN740232">
    <property type="protein sequence ID" value="QHT94941.1"/>
    <property type="molecule type" value="Genomic_DNA"/>
</dbReference>
<evidence type="ECO:0000259" key="4">
    <source>
        <dbReference type="SMART" id="SM00484"/>
    </source>
</evidence>
<dbReference type="SMART" id="SM00485">
    <property type="entry name" value="XPGN"/>
    <property type="match status" value="1"/>
</dbReference>
<protein>
    <recommendedName>
        <fullName evidence="7">XPG N-terminal domain-containing protein</fullName>
    </recommendedName>
</protein>
<evidence type="ECO:0000256" key="2">
    <source>
        <dbReference type="ARBA" id="ARBA00022759"/>
    </source>
</evidence>
<keyword evidence="3" id="KW-0460">Magnesium</keyword>
<feature type="domain" description="XPG-I" evidence="4">
    <location>
        <begin position="140"/>
        <end position="209"/>
    </location>
</feature>
<dbReference type="PRINTS" id="PR00853">
    <property type="entry name" value="XPGRADSUPER"/>
</dbReference>
<dbReference type="InterPro" id="IPR029060">
    <property type="entry name" value="PIN-like_dom_sf"/>
</dbReference>
<evidence type="ECO:0000313" key="6">
    <source>
        <dbReference type="EMBL" id="QHT94941.1"/>
    </source>
</evidence>
<keyword evidence="2" id="KW-0540">Nuclease</keyword>
<accession>A0A6C0INY8</accession>
<dbReference type="SUPFAM" id="SSF88723">
    <property type="entry name" value="PIN domain-like"/>
    <property type="match status" value="1"/>
</dbReference>
<sequence length="307" mass="36830">MGIKLLNQFIKYNCKNALSNVKFENLYGKTICIDTHIYMYKFCHELSVIEGMYLLCSLFKKYNITPIFVWDGKPPKEKWNEIDRRNKEKRKLSKEYDILREKYNRGNIMDENLLLKINKIKKQIVRINHVDIQNVKNLFDSYGIMHITADGEADKLCAELVIQKKAYACVSEDMDLFVYGCPRVLRYMNIRRESFCLYDFNKILKKINISFENFKVLCILCGTDYDKNSRSIFKLYKYYEKWEKQNATKTFLVWLNENYCNDLDLEELNKVYSLFDMETKTHLEITKSKIDKKKLYEVLKLDNFIFP</sequence>
<dbReference type="Gene3D" id="3.40.50.1010">
    <property type="entry name" value="5'-nuclease"/>
    <property type="match status" value="1"/>
</dbReference>
<proteinExistence type="predicted"/>
<dbReference type="Pfam" id="PF00752">
    <property type="entry name" value="XPG_N"/>
    <property type="match status" value="1"/>
</dbReference>
<dbReference type="Pfam" id="PF00867">
    <property type="entry name" value="XPG_I"/>
    <property type="match status" value="1"/>
</dbReference>
<feature type="domain" description="XPG N-terminal" evidence="5">
    <location>
        <begin position="1"/>
        <end position="92"/>
    </location>
</feature>
<evidence type="ECO:0000256" key="3">
    <source>
        <dbReference type="ARBA" id="ARBA00022842"/>
    </source>
</evidence>
<dbReference type="InterPro" id="IPR006085">
    <property type="entry name" value="XPG_DNA_repair_N"/>
</dbReference>
<name>A0A6C0INY8_9ZZZZ</name>
<organism evidence="6">
    <name type="scientific">viral metagenome</name>
    <dbReference type="NCBI Taxonomy" id="1070528"/>
    <lineage>
        <taxon>unclassified sequences</taxon>
        <taxon>metagenomes</taxon>
        <taxon>organismal metagenomes</taxon>
    </lineage>
</organism>
<keyword evidence="2" id="KW-0255">Endonuclease</keyword>
<dbReference type="InterPro" id="IPR006086">
    <property type="entry name" value="XPG-I_dom"/>
</dbReference>
<dbReference type="GO" id="GO:0008409">
    <property type="term" value="F:5'-3' exonuclease activity"/>
    <property type="evidence" value="ECO:0007669"/>
    <property type="project" value="TreeGrafter"/>
</dbReference>
<evidence type="ECO:0000256" key="1">
    <source>
        <dbReference type="ARBA" id="ARBA00022723"/>
    </source>
</evidence>
<dbReference type="PANTHER" id="PTHR11081:SF9">
    <property type="entry name" value="FLAP ENDONUCLEASE 1"/>
    <property type="match status" value="1"/>
</dbReference>
<evidence type="ECO:0008006" key="7">
    <source>
        <dbReference type="Google" id="ProtNLM"/>
    </source>
</evidence>
<dbReference type="GO" id="GO:0046872">
    <property type="term" value="F:metal ion binding"/>
    <property type="evidence" value="ECO:0007669"/>
    <property type="project" value="UniProtKB-KW"/>
</dbReference>
<reference evidence="6" key="1">
    <citation type="journal article" date="2020" name="Nature">
        <title>Giant virus diversity and host interactions through global metagenomics.</title>
        <authorList>
            <person name="Schulz F."/>
            <person name="Roux S."/>
            <person name="Paez-Espino D."/>
            <person name="Jungbluth S."/>
            <person name="Walsh D.A."/>
            <person name="Denef V.J."/>
            <person name="McMahon K.D."/>
            <person name="Konstantinidis K.T."/>
            <person name="Eloe-Fadrosh E.A."/>
            <person name="Kyrpides N.C."/>
            <person name="Woyke T."/>
        </authorList>
    </citation>
    <scope>NUCLEOTIDE SEQUENCE</scope>
    <source>
        <strain evidence="6">GVMAG-M-3300024261-37</strain>
    </source>
</reference>